<keyword evidence="1" id="KW-0812">Transmembrane</keyword>
<protein>
    <submittedName>
        <fullName evidence="2">Uncharacterized protein</fullName>
    </submittedName>
</protein>
<feature type="transmembrane region" description="Helical" evidence="1">
    <location>
        <begin position="20"/>
        <end position="43"/>
    </location>
</feature>
<dbReference type="EMBL" id="QUAH01000005">
    <property type="protein sequence ID" value="RFT16101.1"/>
    <property type="molecule type" value="Genomic_DNA"/>
</dbReference>
<organism evidence="2 3">
    <name type="scientific">Candidatus Saccharicenans subterraneus</name>
    <dbReference type="NCBI Taxonomy" id="2508984"/>
    <lineage>
        <taxon>Bacteria</taxon>
        <taxon>Candidatus Aminicenantota</taxon>
        <taxon>Candidatus Aminicenantia</taxon>
        <taxon>Candidatus Aminicenantales</taxon>
        <taxon>Candidatus Saccharicenantaceae</taxon>
        <taxon>Candidatus Saccharicenans</taxon>
    </lineage>
</organism>
<proteinExistence type="predicted"/>
<accession>A0A3E2BN00</accession>
<reference evidence="2 3" key="1">
    <citation type="submission" date="2018-08" db="EMBL/GenBank/DDBJ databases">
        <title>Genome analysis of the thermophilic bacterium of the candidate phylum Aminicenantes from deep subsurface aquifer revealed its physiology and ecological role.</title>
        <authorList>
            <person name="Kadnikov V.V."/>
            <person name="Mardanov A.V."/>
            <person name="Beletsky A.V."/>
            <person name="Karnachuk O.V."/>
            <person name="Ravin N.V."/>
        </authorList>
    </citation>
    <scope>NUCLEOTIDE SEQUENCE [LARGE SCALE GENOMIC DNA]</scope>
    <source>
        <strain evidence="2">BY38</strain>
    </source>
</reference>
<keyword evidence="1" id="KW-1133">Transmembrane helix</keyword>
<dbReference type="AlphaFoldDB" id="A0A3E2BN00"/>
<feature type="transmembrane region" description="Helical" evidence="1">
    <location>
        <begin position="173"/>
        <end position="195"/>
    </location>
</feature>
<evidence type="ECO:0000256" key="1">
    <source>
        <dbReference type="SAM" id="Phobius"/>
    </source>
</evidence>
<dbReference type="Proteomes" id="UP000257323">
    <property type="component" value="Unassembled WGS sequence"/>
</dbReference>
<keyword evidence="1" id="KW-0472">Membrane</keyword>
<sequence length="287" mass="32649">MSLQTYLNPGLNRTISRLRLSVYIWLILLVLALLALAPINSLLRNSLGHFYLPDKPVMPFELNLAEVFLANQEILGPYLGFLLTLMLLAGLIFTFLSAGLFGRMLSPDPVVTFREFLSDGARHFWKFFLSFLLFLPFLAVLLIIFRLLAAPLNLWSGRAVTEWPVIISSNLRMLVLVLLWTAFKLLLDLVRIIMVSESKKVIPAYVSALSFLRRHFLGLWGLYLLLGLAVIIISAFWFFIMHLLPAGAAPGVLAFIILGQIYIIFRVLARQVFIGVEYAYYLRRKGE</sequence>
<evidence type="ECO:0000313" key="2">
    <source>
        <dbReference type="EMBL" id="RFT16101.1"/>
    </source>
</evidence>
<comment type="caution">
    <text evidence="2">The sequence shown here is derived from an EMBL/GenBank/DDBJ whole genome shotgun (WGS) entry which is preliminary data.</text>
</comment>
<feature type="transmembrane region" description="Helical" evidence="1">
    <location>
        <begin position="78"/>
        <end position="102"/>
    </location>
</feature>
<feature type="transmembrane region" description="Helical" evidence="1">
    <location>
        <begin position="123"/>
        <end position="148"/>
    </location>
</feature>
<feature type="transmembrane region" description="Helical" evidence="1">
    <location>
        <begin position="216"/>
        <end position="240"/>
    </location>
</feature>
<evidence type="ECO:0000313" key="3">
    <source>
        <dbReference type="Proteomes" id="UP000257323"/>
    </source>
</evidence>
<name>A0A3E2BN00_9BACT</name>
<feature type="transmembrane region" description="Helical" evidence="1">
    <location>
        <begin position="246"/>
        <end position="265"/>
    </location>
</feature>
<gene>
    <name evidence="2" type="ORF">OP8BY_2107</name>
</gene>